<keyword evidence="9" id="KW-1185">Reference proteome</keyword>
<dbReference type="InterPro" id="IPR051258">
    <property type="entry name" value="Diverse_Substrate_Transporter"/>
</dbReference>
<sequence>MPYVNNINIRRQSSALFAFCQPFPFIRSQRPFPLTLCRPLLHSRHYLTTAILKEESPSKIKPVIPENPPSPTLRPSPQLSSLGPLDTFPPQAQNGLLLSLVPFLWGSYGVAAKYLFDTPTPMPLSLLNLTAFSFALLSFLFVRRIQISQSVPDYDTYRAGLELGTYLYIGTWLNLEAIERTSASRAAFLVQLTTVVVPLAEWALGKKVEPQVFAACGVAMAGAGVLAQSTDGSGGGMSHAVVGALNTGDLIAVAAAVLYRFVVTDVFMFWRCACVWWLRRGKKRKLTWVRADAIVCMCCGSSGFRRRR</sequence>
<feature type="domain" description="EamA" evidence="7">
    <location>
        <begin position="96"/>
        <end position="225"/>
    </location>
</feature>
<dbReference type="SUPFAM" id="SSF103481">
    <property type="entry name" value="Multidrug resistance efflux transporter EmrE"/>
    <property type="match status" value="1"/>
</dbReference>
<dbReference type="AlphaFoldDB" id="R7QQ87"/>
<dbReference type="InterPro" id="IPR000620">
    <property type="entry name" value="EamA_dom"/>
</dbReference>
<accession>R7QQ87</accession>
<feature type="transmembrane region" description="Helical" evidence="6">
    <location>
        <begin position="122"/>
        <end position="142"/>
    </location>
</feature>
<dbReference type="RefSeq" id="XP_005710956.1">
    <property type="nucleotide sequence ID" value="XM_005710899.1"/>
</dbReference>
<feature type="transmembrane region" description="Helical" evidence="6">
    <location>
        <begin position="96"/>
        <end position="116"/>
    </location>
</feature>
<evidence type="ECO:0000256" key="5">
    <source>
        <dbReference type="ARBA" id="ARBA00023136"/>
    </source>
</evidence>
<comment type="subcellular location">
    <subcellularLocation>
        <location evidence="1">Cell membrane</location>
        <topology evidence="1">Multi-pass membrane protein</topology>
    </subcellularLocation>
</comment>
<dbReference type="PANTHER" id="PTHR42920:SF23">
    <property type="entry name" value="EAMA DOMAIN-CONTAINING PROTEIN"/>
    <property type="match status" value="1"/>
</dbReference>
<keyword evidence="2" id="KW-1003">Cell membrane</keyword>
<feature type="transmembrane region" description="Helical" evidence="6">
    <location>
        <begin position="250"/>
        <end position="278"/>
    </location>
</feature>
<dbReference type="Pfam" id="PF00892">
    <property type="entry name" value="EamA"/>
    <property type="match status" value="1"/>
</dbReference>
<name>R7QQ87_CHOCR</name>
<evidence type="ECO:0000313" key="9">
    <source>
        <dbReference type="Proteomes" id="UP000012073"/>
    </source>
</evidence>
<feature type="transmembrane region" description="Helical" evidence="6">
    <location>
        <begin position="212"/>
        <end position="230"/>
    </location>
</feature>
<protein>
    <recommendedName>
        <fullName evidence="7">EamA domain-containing protein</fullName>
    </recommendedName>
</protein>
<gene>
    <name evidence="8" type="ORF">CHC_T00007302001</name>
</gene>
<dbReference type="PANTHER" id="PTHR42920">
    <property type="entry name" value="OS03G0707200 PROTEIN-RELATED"/>
    <property type="match status" value="1"/>
</dbReference>
<dbReference type="InterPro" id="IPR037185">
    <property type="entry name" value="EmrE-like"/>
</dbReference>
<dbReference type="EMBL" id="HG002219">
    <property type="protein sequence ID" value="CDF40662.1"/>
    <property type="molecule type" value="Genomic_DNA"/>
</dbReference>
<dbReference type="Gramene" id="CDF40662">
    <property type="protein sequence ID" value="CDF40662"/>
    <property type="gene ID" value="CHC_T00007302001"/>
</dbReference>
<dbReference type="KEGG" id="ccp:CHC_T00007302001"/>
<evidence type="ECO:0000259" key="7">
    <source>
        <dbReference type="Pfam" id="PF00892"/>
    </source>
</evidence>
<keyword evidence="5 6" id="KW-0472">Membrane</keyword>
<dbReference type="GeneID" id="17318649"/>
<evidence type="ECO:0000313" key="8">
    <source>
        <dbReference type="EMBL" id="CDF40662.1"/>
    </source>
</evidence>
<proteinExistence type="predicted"/>
<evidence type="ECO:0000256" key="2">
    <source>
        <dbReference type="ARBA" id="ARBA00022475"/>
    </source>
</evidence>
<evidence type="ECO:0000256" key="3">
    <source>
        <dbReference type="ARBA" id="ARBA00022692"/>
    </source>
</evidence>
<keyword evidence="4 6" id="KW-1133">Transmembrane helix</keyword>
<evidence type="ECO:0000256" key="1">
    <source>
        <dbReference type="ARBA" id="ARBA00004651"/>
    </source>
</evidence>
<dbReference type="OrthoDB" id="4312at2759"/>
<reference evidence="9" key="1">
    <citation type="journal article" date="2013" name="Proc. Natl. Acad. Sci. U.S.A.">
        <title>Genome structure and metabolic features in the red seaweed Chondrus crispus shed light on evolution of the Archaeplastida.</title>
        <authorList>
            <person name="Collen J."/>
            <person name="Porcel B."/>
            <person name="Carre W."/>
            <person name="Ball S.G."/>
            <person name="Chaparro C."/>
            <person name="Tonon T."/>
            <person name="Barbeyron T."/>
            <person name="Michel G."/>
            <person name="Noel B."/>
            <person name="Valentin K."/>
            <person name="Elias M."/>
            <person name="Artiguenave F."/>
            <person name="Arun A."/>
            <person name="Aury J.M."/>
            <person name="Barbosa-Neto J.F."/>
            <person name="Bothwell J.H."/>
            <person name="Bouget F.Y."/>
            <person name="Brillet L."/>
            <person name="Cabello-Hurtado F."/>
            <person name="Capella-Gutierrez S."/>
            <person name="Charrier B."/>
            <person name="Cladiere L."/>
            <person name="Cock J.M."/>
            <person name="Coelho S.M."/>
            <person name="Colleoni C."/>
            <person name="Czjzek M."/>
            <person name="Da Silva C."/>
            <person name="Delage L."/>
            <person name="Denoeud F."/>
            <person name="Deschamps P."/>
            <person name="Dittami S.M."/>
            <person name="Gabaldon T."/>
            <person name="Gachon C.M."/>
            <person name="Groisillier A."/>
            <person name="Herve C."/>
            <person name="Jabbari K."/>
            <person name="Katinka M."/>
            <person name="Kloareg B."/>
            <person name="Kowalczyk N."/>
            <person name="Labadie K."/>
            <person name="Leblanc C."/>
            <person name="Lopez P.J."/>
            <person name="McLachlan D.H."/>
            <person name="Meslet-Cladiere L."/>
            <person name="Moustafa A."/>
            <person name="Nehr Z."/>
            <person name="Nyvall Collen P."/>
            <person name="Panaud O."/>
            <person name="Partensky F."/>
            <person name="Poulain J."/>
            <person name="Rensing S.A."/>
            <person name="Rousvoal S."/>
            <person name="Samson G."/>
            <person name="Symeonidi A."/>
            <person name="Weissenbach J."/>
            <person name="Zambounis A."/>
            <person name="Wincker P."/>
            <person name="Boyen C."/>
        </authorList>
    </citation>
    <scope>NUCLEOTIDE SEQUENCE [LARGE SCALE GENOMIC DNA]</scope>
    <source>
        <strain evidence="9">cv. Stackhouse</strain>
    </source>
</reference>
<evidence type="ECO:0000256" key="6">
    <source>
        <dbReference type="SAM" id="Phobius"/>
    </source>
</evidence>
<evidence type="ECO:0000256" key="4">
    <source>
        <dbReference type="ARBA" id="ARBA00022989"/>
    </source>
</evidence>
<dbReference type="Proteomes" id="UP000012073">
    <property type="component" value="Unassembled WGS sequence"/>
</dbReference>
<keyword evidence="3 6" id="KW-0812">Transmembrane</keyword>
<organism evidence="8 9">
    <name type="scientific">Chondrus crispus</name>
    <name type="common">Carrageen Irish moss</name>
    <name type="synonym">Polymorpha crispa</name>
    <dbReference type="NCBI Taxonomy" id="2769"/>
    <lineage>
        <taxon>Eukaryota</taxon>
        <taxon>Rhodophyta</taxon>
        <taxon>Florideophyceae</taxon>
        <taxon>Rhodymeniophycidae</taxon>
        <taxon>Gigartinales</taxon>
        <taxon>Gigartinaceae</taxon>
        <taxon>Chondrus</taxon>
    </lineage>
</organism>
<dbReference type="GO" id="GO:0005886">
    <property type="term" value="C:plasma membrane"/>
    <property type="evidence" value="ECO:0007669"/>
    <property type="project" value="UniProtKB-SubCell"/>
</dbReference>